<proteinExistence type="predicted"/>
<sequence length="381" mass="42856">MRSEDLLMSMNGIDDEIVLDTYNYSKQGKIIRLDKFGKGAAAAACLCLALIVSGTAYAALKYLKPSEVASKIGDETLKDSFENDSVDNNSLEKDAQDTLKSQILGDYEIALLGIASGENISENMTWANENKEIPDKTAMTIAISRIDGQIMPDTIDENFWDNEFAVNIRFEGLDEDIYNLSSLGGTMTTFVSDGIMYDVLEIPDIEGIGIRTYLDVYNTNDSSAIVTFEIDTGAADNNRVNAVKKMMDDHTYNFSTQILSEEDRQQKVMENITPENINEYATPIEESRKIIKPDSQNRVNWTEMMYAAQMLGFSWDDAGDVDDDSWYQDWDEFIKQYFPTGQTGMSEEIRLAYGDTLAQSYIETYTLNEDGSVTYLVYGFE</sequence>
<keyword evidence="1" id="KW-1133">Transmembrane helix</keyword>
<dbReference type="OrthoDB" id="1705981at2"/>
<evidence type="ECO:0000313" key="3">
    <source>
        <dbReference type="Proteomes" id="UP000182584"/>
    </source>
</evidence>
<protein>
    <recommendedName>
        <fullName evidence="4">DUF4179 domain-containing protein</fullName>
    </recommendedName>
</protein>
<organism evidence="2 3">
    <name type="scientific">Butyrivibrio fibrisolvens</name>
    <dbReference type="NCBI Taxonomy" id="831"/>
    <lineage>
        <taxon>Bacteria</taxon>
        <taxon>Bacillati</taxon>
        <taxon>Bacillota</taxon>
        <taxon>Clostridia</taxon>
        <taxon>Lachnospirales</taxon>
        <taxon>Lachnospiraceae</taxon>
        <taxon>Butyrivibrio</taxon>
    </lineage>
</organism>
<dbReference type="RefSeq" id="WP_074754520.1">
    <property type="nucleotide sequence ID" value="NZ_FOGJ01000004.1"/>
</dbReference>
<gene>
    <name evidence="2" type="ORF">SAMN04487884_10433</name>
</gene>
<keyword evidence="1" id="KW-0472">Membrane</keyword>
<dbReference type="EMBL" id="FOGJ01000004">
    <property type="protein sequence ID" value="SER30632.1"/>
    <property type="molecule type" value="Genomic_DNA"/>
</dbReference>
<evidence type="ECO:0008006" key="4">
    <source>
        <dbReference type="Google" id="ProtNLM"/>
    </source>
</evidence>
<evidence type="ECO:0000256" key="1">
    <source>
        <dbReference type="SAM" id="Phobius"/>
    </source>
</evidence>
<name>A0A1H9N3Z3_BUTFI</name>
<evidence type="ECO:0000313" key="2">
    <source>
        <dbReference type="EMBL" id="SER30632.1"/>
    </source>
</evidence>
<dbReference type="Proteomes" id="UP000182584">
    <property type="component" value="Unassembled WGS sequence"/>
</dbReference>
<keyword evidence="1" id="KW-0812">Transmembrane</keyword>
<accession>A0A1H9N3Z3</accession>
<dbReference type="AlphaFoldDB" id="A0A1H9N3Z3"/>
<feature type="transmembrane region" description="Helical" evidence="1">
    <location>
        <begin position="39"/>
        <end position="60"/>
    </location>
</feature>
<reference evidence="2 3" key="1">
    <citation type="submission" date="2016-10" db="EMBL/GenBank/DDBJ databases">
        <authorList>
            <person name="de Groot N.N."/>
        </authorList>
    </citation>
    <scope>NUCLEOTIDE SEQUENCE [LARGE SCALE GENOMIC DNA]</scope>
    <source>
        <strain evidence="2 3">AR40</strain>
    </source>
</reference>